<gene>
    <name evidence="1" type="ORF">ODALV1_LOCUS380</name>
</gene>
<comment type="caution">
    <text evidence="1">The sequence shown here is derived from an EMBL/GenBank/DDBJ whole genome shotgun (WGS) entry which is preliminary data.</text>
</comment>
<keyword evidence="2" id="KW-1185">Reference proteome</keyword>
<protein>
    <submittedName>
        <fullName evidence="1">Uncharacterized protein</fullName>
    </submittedName>
</protein>
<organism evidence="1 2">
    <name type="scientific">Orchesella dallaii</name>
    <dbReference type="NCBI Taxonomy" id="48710"/>
    <lineage>
        <taxon>Eukaryota</taxon>
        <taxon>Metazoa</taxon>
        <taxon>Ecdysozoa</taxon>
        <taxon>Arthropoda</taxon>
        <taxon>Hexapoda</taxon>
        <taxon>Collembola</taxon>
        <taxon>Entomobryomorpha</taxon>
        <taxon>Entomobryoidea</taxon>
        <taxon>Orchesellidae</taxon>
        <taxon>Orchesellinae</taxon>
        <taxon>Orchesella</taxon>
    </lineage>
</organism>
<accession>A0ABP1PK76</accession>
<sequence>MNTEERNKQIKAVASSAAVPGTVSISPPPPLTFKIFSDELQLAFRTVANKEATEQKLNARTKK</sequence>
<dbReference type="Proteomes" id="UP001642540">
    <property type="component" value="Unassembled WGS sequence"/>
</dbReference>
<evidence type="ECO:0000313" key="1">
    <source>
        <dbReference type="EMBL" id="CAL8068609.1"/>
    </source>
</evidence>
<proteinExistence type="predicted"/>
<evidence type="ECO:0000313" key="2">
    <source>
        <dbReference type="Proteomes" id="UP001642540"/>
    </source>
</evidence>
<dbReference type="EMBL" id="CAXLJM020000002">
    <property type="protein sequence ID" value="CAL8068609.1"/>
    <property type="molecule type" value="Genomic_DNA"/>
</dbReference>
<name>A0ABP1PK76_9HEXA</name>
<reference evidence="1 2" key="1">
    <citation type="submission" date="2024-08" db="EMBL/GenBank/DDBJ databases">
        <authorList>
            <person name="Cucini C."/>
            <person name="Frati F."/>
        </authorList>
    </citation>
    <scope>NUCLEOTIDE SEQUENCE [LARGE SCALE GENOMIC DNA]</scope>
</reference>